<feature type="transmembrane region" description="Helical" evidence="2">
    <location>
        <begin position="34"/>
        <end position="58"/>
    </location>
</feature>
<dbReference type="Pfam" id="PF03125">
    <property type="entry name" value="Sre"/>
    <property type="match status" value="1"/>
</dbReference>
<feature type="transmembrane region" description="Helical" evidence="2">
    <location>
        <begin position="173"/>
        <end position="200"/>
    </location>
</feature>
<feature type="transmembrane region" description="Helical" evidence="2">
    <location>
        <begin position="268"/>
        <end position="287"/>
    </location>
</feature>
<evidence type="ECO:0000256" key="2">
    <source>
        <dbReference type="SAM" id="Phobius"/>
    </source>
</evidence>
<dbReference type="PANTHER" id="PTHR23128:SF132">
    <property type="entry name" value="SERPENTINE RECEPTOR, CLASS E (EPSILON)-RELATED"/>
    <property type="match status" value="1"/>
</dbReference>
<keyword evidence="2" id="KW-0812">Transmembrane</keyword>
<proteinExistence type="inferred from homology"/>
<keyword evidence="3" id="KW-1185">Reference proteome</keyword>
<reference evidence="4" key="2">
    <citation type="submission" date="2020-10" db="UniProtKB">
        <authorList>
            <consortium name="WormBaseParasite"/>
        </authorList>
    </citation>
    <scope>IDENTIFICATION</scope>
</reference>
<keyword evidence="2" id="KW-0472">Membrane</keyword>
<dbReference type="PANTHER" id="PTHR23128">
    <property type="entry name" value="SERPENTINE RECEPTOR, CLASS E (EPSILON)-RELATED"/>
    <property type="match status" value="1"/>
</dbReference>
<sequence length="320" mass="36880">MSNFESQSDPMSSVTTTTPKYSGWNVPLPEEVPLWRFACYISEILLNIVANILALMVLCRIRGRVIHWNMIIVLKSVYIMVPFVCFPRIIMALDYILPGKLISTDVYVWCLYTHTVSIYFVSILQIALFFERMTATLFYTTYEHNNYYFLICVIVLSVWLGNIAYVISVTINIVTPLVNCILLTLIDLIVAIGYAILFCINLKRKRNRLNASLSSRYQTLENLRSFRPLIALIALLLIYSISVNCLYLVMVTYVLPSHSADRHAAVDAVFNLWTAAVYLCFSLPFAMRSQKALPMVHHRQTVQAETDVYFRQLSKNWMHI</sequence>
<organism evidence="3 4">
    <name type="scientific">Panagrellus redivivus</name>
    <name type="common">Microworm</name>
    <dbReference type="NCBI Taxonomy" id="6233"/>
    <lineage>
        <taxon>Eukaryota</taxon>
        <taxon>Metazoa</taxon>
        <taxon>Ecdysozoa</taxon>
        <taxon>Nematoda</taxon>
        <taxon>Chromadorea</taxon>
        <taxon>Rhabditida</taxon>
        <taxon>Tylenchina</taxon>
        <taxon>Panagrolaimomorpha</taxon>
        <taxon>Panagrolaimoidea</taxon>
        <taxon>Panagrolaimidae</taxon>
        <taxon>Panagrellus</taxon>
    </lineage>
</organism>
<evidence type="ECO:0000256" key="1">
    <source>
        <dbReference type="ARBA" id="ARBA00006803"/>
    </source>
</evidence>
<dbReference type="Proteomes" id="UP000492821">
    <property type="component" value="Unassembled WGS sequence"/>
</dbReference>
<dbReference type="InterPro" id="IPR004151">
    <property type="entry name" value="7TM_GPCR_serpentine_rcpt_Sre"/>
</dbReference>
<dbReference type="GO" id="GO:0016020">
    <property type="term" value="C:membrane"/>
    <property type="evidence" value="ECO:0007669"/>
    <property type="project" value="InterPro"/>
</dbReference>
<protein>
    <submittedName>
        <fullName evidence="4">G_PROTEIN_RECEP_F1_2 domain-containing protein</fullName>
    </submittedName>
</protein>
<dbReference type="WBParaSite" id="Pan_g15311.t1">
    <property type="protein sequence ID" value="Pan_g15311.t1"/>
    <property type="gene ID" value="Pan_g15311"/>
</dbReference>
<feature type="transmembrane region" description="Helical" evidence="2">
    <location>
        <begin position="70"/>
        <end position="91"/>
    </location>
</feature>
<dbReference type="AlphaFoldDB" id="A0A7E4V1I2"/>
<evidence type="ECO:0000313" key="4">
    <source>
        <dbReference type="WBParaSite" id="Pan_g15311.t1"/>
    </source>
</evidence>
<dbReference type="GO" id="GO:0007606">
    <property type="term" value="P:sensory perception of chemical stimulus"/>
    <property type="evidence" value="ECO:0007669"/>
    <property type="project" value="InterPro"/>
</dbReference>
<accession>A0A7E4V1I2</accession>
<comment type="similarity">
    <text evidence="1">Belongs to the nematode receptor-like protein sre family.</text>
</comment>
<feature type="transmembrane region" description="Helical" evidence="2">
    <location>
        <begin position="147"/>
        <end position="167"/>
    </location>
</feature>
<feature type="transmembrane region" description="Helical" evidence="2">
    <location>
        <begin position="229"/>
        <end position="256"/>
    </location>
</feature>
<feature type="transmembrane region" description="Helical" evidence="2">
    <location>
        <begin position="106"/>
        <end position="127"/>
    </location>
</feature>
<keyword evidence="2" id="KW-1133">Transmembrane helix</keyword>
<evidence type="ECO:0000313" key="3">
    <source>
        <dbReference type="Proteomes" id="UP000492821"/>
    </source>
</evidence>
<reference evidence="3" key="1">
    <citation type="journal article" date="2013" name="Genetics">
        <title>The draft genome and transcriptome of Panagrellus redivivus are shaped by the harsh demands of a free-living lifestyle.</title>
        <authorList>
            <person name="Srinivasan J."/>
            <person name="Dillman A.R."/>
            <person name="Macchietto M.G."/>
            <person name="Heikkinen L."/>
            <person name="Lakso M."/>
            <person name="Fracchia K.M."/>
            <person name="Antoshechkin I."/>
            <person name="Mortazavi A."/>
            <person name="Wong G."/>
            <person name="Sternberg P.W."/>
        </authorList>
    </citation>
    <scope>NUCLEOTIDE SEQUENCE [LARGE SCALE GENOMIC DNA]</scope>
    <source>
        <strain evidence="3">MT8872</strain>
    </source>
</reference>
<name>A0A7E4V1I2_PANRE</name>